<dbReference type="GO" id="GO:0006508">
    <property type="term" value="P:proteolysis"/>
    <property type="evidence" value="ECO:0007669"/>
    <property type="project" value="UniProtKB-KW"/>
</dbReference>
<evidence type="ECO:0000256" key="8">
    <source>
        <dbReference type="ARBA" id="ARBA00022918"/>
    </source>
</evidence>
<reference evidence="10" key="1">
    <citation type="journal article" date="2014" name="Nat. Genet.">
        <title>Genome and transcriptome of the porcine whipworm Trichuris suis.</title>
        <authorList>
            <person name="Jex A.R."/>
            <person name="Nejsum P."/>
            <person name="Schwarz E.M."/>
            <person name="Hu L."/>
            <person name="Young N.D."/>
            <person name="Hall R.S."/>
            <person name="Korhonen P.K."/>
            <person name="Liao S."/>
            <person name="Thamsborg S."/>
            <person name="Xia J."/>
            <person name="Xu P."/>
            <person name="Wang S."/>
            <person name="Scheerlinck J.P."/>
            <person name="Hofmann A."/>
            <person name="Sternberg P.W."/>
            <person name="Wang J."/>
            <person name="Gasser R.B."/>
        </authorList>
    </citation>
    <scope>NUCLEOTIDE SEQUENCE [LARGE SCALE GENOMIC DNA]</scope>
    <source>
        <strain evidence="10">DCEP-RM93F</strain>
    </source>
</reference>
<keyword evidence="1" id="KW-0645">Protease</keyword>
<keyword evidence="7" id="KW-0378">Hydrolase</keyword>
<keyword evidence="2" id="KW-0808">Transferase</keyword>
<dbReference type="GO" id="GO:0004519">
    <property type="term" value="F:endonuclease activity"/>
    <property type="evidence" value="ECO:0007669"/>
    <property type="project" value="UniProtKB-KW"/>
</dbReference>
<dbReference type="InterPro" id="IPR051320">
    <property type="entry name" value="Viral_Replic_Matur_Polypro"/>
</dbReference>
<dbReference type="SUPFAM" id="SSF56672">
    <property type="entry name" value="DNA/RNA polymerases"/>
    <property type="match status" value="1"/>
</dbReference>
<dbReference type="Pfam" id="PF17917">
    <property type="entry name" value="RT_RNaseH"/>
    <property type="match status" value="1"/>
</dbReference>
<keyword evidence="4" id="KW-0540">Nuclease</keyword>
<evidence type="ECO:0000313" key="10">
    <source>
        <dbReference type="EMBL" id="KFD69884.1"/>
    </source>
</evidence>
<evidence type="ECO:0000256" key="6">
    <source>
        <dbReference type="ARBA" id="ARBA00022759"/>
    </source>
</evidence>
<accession>A0A085NK88</accession>
<evidence type="ECO:0000256" key="5">
    <source>
        <dbReference type="ARBA" id="ARBA00022750"/>
    </source>
</evidence>
<organism evidence="10">
    <name type="scientific">Trichuris suis</name>
    <name type="common">pig whipworm</name>
    <dbReference type="NCBI Taxonomy" id="68888"/>
    <lineage>
        <taxon>Eukaryota</taxon>
        <taxon>Metazoa</taxon>
        <taxon>Ecdysozoa</taxon>
        <taxon>Nematoda</taxon>
        <taxon>Enoplea</taxon>
        <taxon>Dorylaimia</taxon>
        <taxon>Trichinellida</taxon>
        <taxon>Trichuridae</taxon>
        <taxon>Trichuris</taxon>
    </lineage>
</organism>
<dbReference type="InterPro" id="IPR043502">
    <property type="entry name" value="DNA/RNA_pol_sf"/>
</dbReference>
<dbReference type="Proteomes" id="UP000030758">
    <property type="component" value="Unassembled WGS sequence"/>
</dbReference>
<dbReference type="InterPro" id="IPR041373">
    <property type="entry name" value="RT_RNaseH"/>
</dbReference>
<dbReference type="InterPro" id="IPR043128">
    <property type="entry name" value="Rev_trsase/Diguanyl_cyclase"/>
</dbReference>
<dbReference type="GO" id="GO:0003964">
    <property type="term" value="F:RNA-directed DNA polymerase activity"/>
    <property type="evidence" value="ECO:0007669"/>
    <property type="project" value="UniProtKB-KW"/>
</dbReference>
<dbReference type="GO" id="GO:0004190">
    <property type="term" value="F:aspartic-type endopeptidase activity"/>
    <property type="evidence" value="ECO:0007669"/>
    <property type="project" value="UniProtKB-KW"/>
</dbReference>
<feature type="domain" description="Reverse transcriptase RNase H-like" evidence="9">
    <location>
        <begin position="247"/>
        <end position="305"/>
    </location>
</feature>
<dbReference type="EMBL" id="KL367492">
    <property type="protein sequence ID" value="KFD69884.1"/>
    <property type="molecule type" value="Genomic_DNA"/>
</dbReference>
<evidence type="ECO:0000256" key="3">
    <source>
        <dbReference type="ARBA" id="ARBA00022695"/>
    </source>
</evidence>
<evidence type="ECO:0000256" key="2">
    <source>
        <dbReference type="ARBA" id="ARBA00022679"/>
    </source>
</evidence>
<evidence type="ECO:0000259" key="9">
    <source>
        <dbReference type="Pfam" id="PF17917"/>
    </source>
</evidence>
<evidence type="ECO:0000256" key="7">
    <source>
        <dbReference type="ARBA" id="ARBA00022801"/>
    </source>
</evidence>
<proteinExistence type="predicted"/>
<evidence type="ECO:0000256" key="1">
    <source>
        <dbReference type="ARBA" id="ARBA00022670"/>
    </source>
</evidence>
<keyword evidence="3" id="KW-0548">Nucleotidyltransferase</keyword>
<evidence type="ECO:0000256" key="4">
    <source>
        <dbReference type="ARBA" id="ARBA00022722"/>
    </source>
</evidence>
<dbReference type="Gene3D" id="3.30.70.270">
    <property type="match status" value="1"/>
</dbReference>
<keyword evidence="8" id="KW-0695">RNA-directed DNA polymerase</keyword>
<gene>
    <name evidence="10" type="ORF">M514_06101</name>
</gene>
<protein>
    <recommendedName>
        <fullName evidence="9">Reverse transcriptase RNase H-like domain-containing protein</fullName>
    </recommendedName>
</protein>
<keyword evidence="6" id="KW-0255">Endonuclease</keyword>
<keyword evidence="5" id="KW-0064">Aspartyl protease</keyword>
<dbReference type="AlphaFoldDB" id="A0A085NK88"/>
<dbReference type="PANTHER" id="PTHR33064:SF37">
    <property type="entry name" value="RIBONUCLEASE H"/>
    <property type="match status" value="1"/>
</dbReference>
<dbReference type="PANTHER" id="PTHR33064">
    <property type="entry name" value="POL PROTEIN"/>
    <property type="match status" value="1"/>
</dbReference>
<name>A0A085NK88_9BILA</name>
<sequence length="366" mass="41428">MCTKRLLRHYSASTNIRVCHSAYFWISRNDSFSICGSPMNTAGFSQQCNLFTNHKKAKRSTRALSTYSGFRPFGILTYRDFDRHRALTFQRFMYQATRDLDFCFAYLDDVLVANQTAQEREVHLAELFHRFVKYGVKVNPLRIEPGTSGFPSIYRGYSTTASEGSSYRAAAVLLTLLDRLISSKPGNQEIHLPPEAVEAFERSKQALAGITLLYNPAESANLSLVVAAKGGWPLAASFLFRAVFNLGRRYIAFGRELLAAYLAIHHFRYLLEGRHFAMVTGHKPLVQAILSGSTCILEKSASWTTLLPLPEMSVISKVKEMQSPMQCQEFPLAHSPPYLIPPKWRSWREPHQQIRNCSIYEGAAQP</sequence>